<dbReference type="Pfam" id="PF06210">
    <property type="entry name" value="DUF1003"/>
    <property type="match status" value="1"/>
</dbReference>
<dbReference type="RefSeq" id="WP_126555660.1">
    <property type="nucleotide sequence ID" value="NZ_BIFS01000002.1"/>
</dbReference>
<protein>
    <recommendedName>
        <fullName evidence="4">Cyclic nucleotide-binding protein</fullName>
    </recommendedName>
</protein>
<dbReference type="EMBL" id="BIFS01000002">
    <property type="protein sequence ID" value="GCE22625.1"/>
    <property type="molecule type" value="Genomic_DNA"/>
</dbReference>
<keyword evidence="3" id="KW-1185">Reference proteome</keyword>
<comment type="caution">
    <text evidence="2">The sequence shown here is derived from an EMBL/GenBank/DDBJ whole genome shotgun (WGS) entry which is preliminary data.</text>
</comment>
<reference evidence="3" key="1">
    <citation type="submission" date="2018-12" db="EMBL/GenBank/DDBJ databases">
        <title>Tengunoibacter tsumagoiensis gen. nov., sp. nov., Dictyobacter kobayashii sp. nov., D. alpinus sp. nov., and D. joshuensis sp. nov. and description of Dictyobacteraceae fam. nov. within the order Ktedonobacterales isolated from Tengu-no-mugimeshi.</title>
        <authorList>
            <person name="Wang C.M."/>
            <person name="Zheng Y."/>
            <person name="Sakai Y."/>
            <person name="Toyoda A."/>
            <person name="Minakuchi Y."/>
            <person name="Abe K."/>
            <person name="Yokota A."/>
            <person name="Yabe S."/>
        </authorList>
    </citation>
    <scope>NUCLEOTIDE SEQUENCE [LARGE SCALE GENOMIC DNA]</scope>
    <source>
        <strain evidence="3">Uno11</strain>
    </source>
</reference>
<accession>A0A402AU78</accession>
<evidence type="ECO:0000313" key="3">
    <source>
        <dbReference type="Proteomes" id="UP000287188"/>
    </source>
</evidence>
<evidence type="ECO:0000256" key="1">
    <source>
        <dbReference type="SAM" id="Phobius"/>
    </source>
</evidence>
<keyword evidence="1" id="KW-0472">Membrane</keyword>
<evidence type="ECO:0000313" key="2">
    <source>
        <dbReference type="EMBL" id="GCE22625.1"/>
    </source>
</evidence>
<keyword evidence="1" id="KW-1133">Transmembrane helix</keyword>
<proteinExistence type="predicted"/>
<dbReference type="InterPro" id="IPR010406">
    <property type="entry name" value="DUF1003"/>
</dbReference>
<name>A0A402AU78_9CHLR</name>
<feature type="transmembrane region" description="Helical" evidence="1">
    <location>
        <begin position="101"/>
        <end position="123"/>
    </location>
</feature>
<evidence type="ECO:0008006" key="4">
    <source>
        <dbReference type="Google" id="ProtNLM"/>
    </source>
</evidence>
<dbReference type="PANTHER" id="PTHR41386:SF1">
    <property type="entry name" value="MEMBRANE PROTEIN"/>
    <property type="match status" value="1"/>
</dbReference>
<gene>
    <name evidence="2" type="ORF">KDK_64250</name>
</gene>
<organism evidence="2 3">
    <name type="scientific">Dictyobacter kobayashii</name>
    <dbReference type="NCBI Taxonomy" id="2014872"/>
    <lineage>
        <taxon>Bacteria</taxon>
        <taxon>Bacillati</taxon>
        <taxon>Chloroflexota</taxon>
        <taxon>Ktedonobacteria</taxon>
        <taxon>Ktedonobacterales</taxon>
        <taxon>Dictyobacteraceae</taxon>
        <taxon>Dictyobacter</taxon>
    </lineage>
</organism>
<dbReference type="Proteomes" id="UP000287188">
    <property type="component" value="Unassembled WGS sequence"/>
</dbReference>
<feature type="transmembrane region" description="Helical" evidence="1">
    <location>
        <begin position="65"/>
        <end position="89"/>
    </location>
</feature>
<sequence>MDIISKTDGGNTTIEKHKQIINTPFPRLDATQWHFPKFAHKHSPIINVNEAQSENLTRGAKIADAVAATVGSWPFIIIQSIILLAWIILNVVGWIKAWDPYPFILLNLALSFQAAYAAPFVMMSQNRQAQKDRLTAENDYLTDCKGEAELRNVMEHLDHQDHMIIELLQHIETQHERIEALHQIIIQRMEQMPSEVVKTTLTDIEQIQQAAPDQQQ</sequence>
<dbReference type="PANTHER" id="PTHR41386">
    <property type="entry name" value="INTEGRAL MEMBRANE PROTEIN-RELATED"/>
    <property type="match status" value="1"/>
</dbReference>
<dbReference type="OrthoDB" id="9795736at2"/>
<keyword evidence="1" id="KW-0812">Transmembrane</keyword>
<dbReference type="AlphaFoldDB" id="A0A402AU78"/>